<dbReference type="OrthoDB" id="529273at2759"/>
<accession>V4BSP6</accession>
<evidence type="ECO:0000256" key="2">
    <source>
        <dbReference type="ARBA" id="ARBA00022679"/>
    </source>
</evidence>
<dbReference type="HOGENOM" id="CLU_041837_0_0_1"/>
<dbReference type="STRING" id="225164.V4BSP6"/>
<protein>
    <recommendedName>
        <fullName evidence="4">Glycosyltransferase 61 catalytic domain-containing protein</fullName>
    </recommendedName>
</protein>
<dbReference type="EMBL" id="KB202163">
    <property type="protein sequence ID" value="ESO92054.1"/>
    <property type="molecule type" value="Genomic_DNA"/>
</dbReference>
<feature type="domain" description="Glycosyltransferase 61 catalytic" evidence="4">
    <location>
        <begin position="145"/>
        <end position="341"/>
    </location>
</feature>
<dbReference type="GeneID" id="20249222"/>
<sequence length="407" mass="47836">MRLPVLKYRLLFYAFGIIAFIAINKIINASNREVTRTERFLSKNWATENCVTEWSKQIKICNGEFAILNNVLLEPFNSDRTDPNPDPKFTIKCDSLPDVKFQRENHLNKWYDNIICTPNDVVQTKIPVENHLTIMVRRYEYANLYHTMTDFYNVFILIKELGASFNDTNILLWDYHPSGLLDDTWLVLFNRVYSIEDVRPKKVLKKLVWGIIGYNSPMSAFHLPRIPLVEDFSEFFLSRYEIRPKLKLSCERLNILFIWRHDYVAHPNNPSGLIQRKILNEQEILRAVQKSNPRHSVEGVQLDVLPMRKQLQLIAHTDILVGMHGAGLTNTLFLPKHAGLIELFPYVVFQSKWVGAYLHFESIARWRKLKYIPWRNPDKDNQYQQYNTKIHPDVVTDLVSQMKAQIC</sequence>
<evidence type="ECO:0000259" key="4">
    <source>
        <dbReference type="Pfam" id="PF04577"/>
    </source>
</evidence>
<keyword evidence="6" id="KW-1185">Reference proteome</keyword>
<evidence type="ECO:0000313" key="6">
    <source>
        <dbReference type="Proteomes" id="UP000030746"/>
    </source>
</evidence>
<dbReference type="OMA" id="RNYLAHP"/>
<dbReference type="Pfam" id="PF04577">
    <property type="entry name" value="Glyco_transf_61"/>
    <property type="match status" value="1"/>
</dbReference>
<organism evidence="5 6">
    <name type="scientific">Lottia gigantea</name>
    <name type="common">Giant owl limpet</name>
    <dbReference type="NCBI Taxonomy" id="225164"/>
    <lineage>
        <taxon>Eukaryota</taxon>
        <taxon>Metazoa</taxon>
        <taxon>Spiralia</taxon>
        <taxon>Lophotrochozoa</taxon>
        <taxon>Mollusca</taxon>
        <taxon>Gastropoda</taxon>
        <taxon>Patellogastropoda</taxon>
        <taxon>Lottioidea</taxon>
        <taxon>Lottiidae</taxon>
        <taxon>Lottia</taxon>
    </lineage>
</organism>
<evidence type="ECO:0000313" key="5">
    <source>
        <dbReference type="EMBL" id="ESO92054.1"/>
    </source>
</evidence>
<evidence type="ECO:0000256" key="3">
    <source>
        <dbReference type="ARBA" id="ARBA00023180"/>
    </source>
</evidence>
<dbReference type="Proteomes" id="UP000030746">
    <property type="component" value="Unassembled WGS sequence"/>
</dbReference>
<gene>
    <name evidence="5" type="ORF">LOTGIDRAFT_233310</name>
</gene>
<dbReference type="CTD" id="20249222"/>
<evidence type="ECO:0000256" key="1">
    <source>
        <dbReference type="ARBA" id="ARBA00022676"/>
    </source>
</evidence>
<keyword evidence="1" id="KW-0328">Glycosyltransferase</keyword>
<reference evidence="5 6" key="1">
    <citation type="journal article" date="2013" name="Nature">
        <title>Insights into bilaterian evolution from three spiralian genomes.</title>
        <authorList>
            <person name="Simakov O."/>
            <person name="Marletaz F."/>
            <person name="Cho S.J."/>
            <person name="Edsinger-Gonzales E."/>
            <person name="Havlak P."/>
            <person name="Hellsten U."/>
            <person name="Kuo D.H."/>
            <person name="Larsson T."/>
            <person name="Lv J."/>
            <person name="Arendt D."/>
            <person name="Savage R."/>
            <person name="Osoegawa K."/>
            <person name="de Jong P."/>
            <person name="Grimwood J."/>
            <person name="Chapman J.A."/>
            <person name="Shapiro H."/>
            <person name="Aerts A."/>
            <person name="Otillar R.P."/>
            <person name="Terry A.Y."/>
            <person name="Boore J.L."/>
            <person name="Grigoriev I.V."/>
            <person name="Lindberg D.R."/>
            <person name="Seaver E.C."/>
            <person name="Weisblat D.A."/>
            <person name="Putnam N.H."/>
            <person name="Rokhsar D.S."/>
        </authorList>
    </citation>
    <scope>NUCLEOTIDE SEQUENCE [LARGE SCALE GENOMIC DNA]</scope>
</reference>
<dbReference type="KEGG" id="lgi:LOTGIDRAFT_233310"/>
<dbReference type="GO" id="GO:0016757">
    <property type="term" value="F:glycosyltransferase activity"/>
    <property type="evidence" value="ECO:0007669"/>
    <property type="project" value="UniProtKB-KW"/>
</dbReference>
<proteinExistence type="predicted"/>
<keyword evidence="3" id="KW-0325">Glycoprotein</keyword>
<keyword evidence="2" id="KW-0808">Transferase</keyword>
<dbReference type="InterPro" id="IPR049625">
    <property type="entry name" value="Glyco_transf_61_cat"/>
</dbReference>
<name>V4BSP6_LOTGI</name>
<dbReference type="AlphaFoldDB" id="V4BSP6"/>
<dbReference type="RefSeq" id="XP_009057357.1">
    <property type="nucleotide sequence ID" value="XM_009059109.1"/>
</dbReference>
<dbReference type="InterPro" id="IPR007657">
    <property type="entry name" value="Glycosyltransferase_61"/>
</dbReference>
<dbReference type="PANTHER" id="PTHR20961">
    <property type="entry name" value="GLYCOSYLTRANSFERASE"/>
    <property type="match status" value="1"/>
</dbReference>